<dbReference type="PANTHER" id="PTHR48079">
    <property type="entry name" value="PROTEIN YEEZ"/>
    <property type="match status" value="1"/>
</dbReference>
<feature type="domain" description="Ketoreductase" evidence="1">
    <location>
        <begin position="5"/>
        <end position="156"/>
    </location>
</feature>
<dbReference type="PANTHER" id="PTHR48079:SF6">
    <property type="entry name" value="NAD(P)-BINDING DOMAIN-CONTAINING PROTEIN-RELATED"/>
    <property type="match status" value="1"/>
</dbReference>
<dbReference type="GO" id="GO:0005737">
    <property type="term" value="C:cytoplasm"/>
    <property type="evidence" value="ECO:0007669"/>
    <property type="project" value="TreeGrafter"/>
</dbReference>
<dbReference type="AlphaFoldDB" id="A0A837D8S7"/>
<dbReference type="GO" id="GO:0004029">
    <property type="term" value="F:aldehyde dehydrogenase (NAD+) activity"/>
    <property type="evidence" value="ECO:0007669"/>
    <property type="project" value="TreeGrafter"/>
</dbReference>
<dbReference type="EMBL" id="JRZE01000006">
    <property type="protein sequence ID" value="KHF43258.1"/>
    <property type="molecule type" value="Genomic_DNA"/>
</dbReference>
<dbReference type="Proteomes" id="UP000030848">
    <property type="component" value="Unassembled WGS sequence"/>
</dbReference>
<dbReference type="SMART" id="SM00822">
    <property type="entry name" value="PKS_KR"/>
    <property type="match status" value="1"/>
</dbReference>
<evidence type="ECO:0000259" key="1">
    <source>
        <dbReference type="SMART" id="SM00822"/>
    </source>
</evidence>
<accession>A0A837D8S7</accession>
<dbReference type="Pfam" id="PF01370">
    <property type="entry name" value="Epimerase"/>
    <property type="match status" value="1"/>
</dbReference>
<proteinExistence type="predicted"/>
<dbReference type="InterPro" id="IPR001509">
    <property type="entry name" value="Epimerase_deHydtase"/>
</dbReference>
<reference evidence="2 3" key="1">
    <citation type="submission" date="2014-10" db="EMBL/GenBank/DDBJ databases">
        <title>Genome sequence of Micropolyspora internatus JCM3315.</title>
        <authorList>
            <person name="Shin S.-K."/>
            <person name="Yi H."/>
        </authorList>
    </citation>
    <scope>NUCLEOTIDE SEQUENCE [LARGE SCALE GENOMIC DNA]</scope>
    <source>
        <strain evidence="2 3">JCM 3315</strain>
    </source>
</reference>
<name>A0A837D8S7_9PSEU</name>
<comment type="caution">
    <text evidence="2">The sequence shown here is derived from an EMBL/GenBank/DDBJ whole genome shotgun (WGS) entry which is preliminary data.</text>
</comment>
<evidence type="ECO:0000313" key="3">
    <source>
        <dbReference type="Proteomes" id="UP000030848"/>
    </source>
</evidence>
<protein>
    <submittedName>
        <fullName evidence="2">Nucleoside-diphosphate sugar epimerase</fullName>
    </submittedName>
</protein>
<dbReference type="InterPro" id="IPR057326">
    <property type="entry name" value="KR_dom"/>
</dbReference>
<dbReference type="InterPro" id="IPR036291">
    <property type="entry name" value="NAD(P)-bd_dom_sf"/>
</dbReference>
<organism evidence="2 3">
    <name type="scientific">Saccharomonospora viridis</name>
    <dbReference type="NCBI Taxonomy" id="1852"/>
    <lineage>
        <taxon>Bacteria</taxon>
        <taxon>Bacillati</taxon>
        <taxon>Actinomycetota</taxon>
        <taxon>Actinomycetes</taxon>
        <taxon>Pseudonocardiales</taxon>
        <taxon>Pseudonocardiaceae</taxon>
        <taxon>Saccharomonospora</taxon>
    </lineage>
</organism>
<gene>
    <name evidence="2" type="ORF">MINT15_34600</name>
</gene>
<dbReference type="Gene3D" id="3.40.50.720">
    <property type="entry name" value="NAD(P)-binding Rossmann-like Domain"/>
    <property type="match status" value="1"/>
</dbReference>
<evidence type="ECO:0000313" key="2">
    <source>
        <dbReference type="EMBL" id="KHF43258.1"/>
    </source>
</evidence>
<sequence length="363" mass="39126">MTVAKTVVVTGATGNVGTALLRQLTTTDEVRVIGVARRVPEPDAEPYRNVHWVPCDLGEPDAVDTLTTALDGADVVVHLAWAIHPRQDEPSLWRTNVTGTRHLLQAIARTGADHVIAGSSVAAYTPAPHWSRVSENWATDGIGTSAYSRSKVWLEGELDAFAHDHPGIALSRIRPCAIVQRDAAGEFARWLLGALVPSSWVGRPWLPLPLWPNLRLQLIHADDVATAIVAVLARRAEGAFNVAGEPVLRPHDIADALGGVRLPLPKPVVSAASRLAWRTGLHPLHPGWLELADKAALADTTRARTELGWEPAHGAVETLRSLAVGLREDAGTTSAVLAPHAFGSLYQRWKTATWGRPSHQSQD</sequence>
<dbReference type="SUPFAM" id="SSF51735">
    <property type="entry name" value="NAD(P)-binding Rossmann-fold domains"/>
    <property type="match status" value="1"/>
</dbReference>
<dbReference type="InterPro" id="IPR051783">
    <property type="entry name" value="NAD(P)-dependent_oxidoreduct"/>
</dbReference>